<feature type="domain" description="RAMA" evidence="3">
    <location>
        <begin position="1424"/>
        <end position="1511"/>
    </location>
</feature>
<evidence type="ECO:0000256" key="1">
    <source>
        <dbReference type="PROSITE-ProRule" id="PRU00023"/>
    </source>
</evidence>
<proteinExistence type="predicted"/>
<dbReference type="PROSITE" id="PS50088">
    <property type="entry name" value="ANK_REPEAT"/>
    <property type="match status" value="5"/>
</dbReference>
<dbReference type="Pfam" id="PF12796">
    <property type="entry name" value="Ank_2"/>
    <property type="match status" value="2"/>
</dbReference>
<feature type="repeat" description="ANK" evidence="1">
    <location>
        <begin position="258"/>
        <end position="290"/>
    </location>
</feature>
<dbReference type="GeneTree" id="ENSGT00940000162618"/>
<dbReference type="InterPro" id="IPR002110">
    <property type="entry name" value="Ankyrin_rpt"/>
</dbReference>
<dbReference type="Ensembl" id="ENSNGAT00000013442.1">
    <property type="protein sequence ID" value="ENSNGAP00000007950.1"/>
    <property type="gene ID" value="ENSNGAG00000011054.1"/>
</dbReference>
<feature type="region of interest" description="Disordered" evidence="2">
    <location>
        <begin position="734"/>
        <end position="810"/>
    </location>
</feature>
<evidence type="ECO:0000313" key="5">
    <source>
        <dbReference type="Proteomes" id="UP000694381"/>
    </source>
</evidence>
<sequence length="1519" mass="171360">MEEGARDADSDETVIEGSVTESDQDDDELPWRSADLGRGSLQVHNGMGGMAEGGIHSPEIQHVLKLRKNSEEQKNKKEVMQTLSEDTMLQTVDDPKSFGFHTLTHKNATSYKILNNNENSDPVKNTSVKGTPCVRRRSSRLEKLRVSRDKKHRDDTAKVSERVLPKTLDCNSVLITKGKRNSMYSSRLKSEQIKKNEQLTIKNGETGEMKIYNMSLSNINRRNIFGENLLYRAVLHNDADLVHHCIKNGGKVNQPSYAGWTALHEASVGGFYRIVRELLKGGADVNIKGMYQITPLHDAVINGHHKVAELLLLNGADPLFRSDHGTCALDEAKDSYMKNLLKKYVPKYKNCHVSARRKNTNPAYVEDVQQYKKPRYSSNNHTEFVHDKNSNRQNPRHVEINKGSKDLLTNIEGIYEHYQKDFRITKFHKKDKLHSVRDNRTSVSERKGRGNMQHRWTQVDDRVCSLSQEIAISSSRRMNTLATHEQHTLQTLDDLPEESCEFSTPTLSSLKNGFDGNNEACLASEESRTHNLDLSIQCLELESIDQTKAASFSGLSLYKEIKFPVVTKDQQPPTNQEQCSNPCQFPENYSSDNKGKNINEWENSFVLFIKGHVDNDEIHSVEYTSHCNNEETRTNREEMDTLQCSSSEMCISRENDLKTGSPILLQQQKAISFCDSDNTFISEQHVANCEQYIYETSFDHSHTNTDQTFLPCTRLPLTHEISKLTSQVELLEKSQDNAPKEPTPLINQTDTDNVENKQDNERNHTMKGQTPSSSNSPFPTVVHSQVTETTKVEKRREDLPENETMCNIDFHSTGSMKKKLANISQLNQREEKEIYHKSGIAELTNTRKNESAVRNCKEKKEKIDSEIHMPPNSQEHRKDQNFKKSKKFLKAACSQVNTARIHKRNAKGESQLHLASRRGNLSLVKSLIESGADVNLKDNAGWTPLHEASNKGFSDIILELLKSGAKVNSENVDGILPLHDAAVGNHLKAAEILLEHGANPNKKDQNQKTALDEADDEKMKELLKLYGAVESNNGDESNSTVTVKIPDIQPKRYKQCTDDNKTVDPPAPFHQAKRSESLPVHQTISAILRDIEEKQDNLLEFEIRNPEDAEQYIGKMLEIKEVMDNILAQQKTERDDLAKKYRVSMDSFKHGALREQLANLATRQKSLLVVAKKQKKIRSKIQNYKTATPFSSLSLRKLPCNSDNRKLTSVENSVHSQSGSCSLINVADRSMQEVPWDDSQNTNTCLNSESARREEFSRNEVISKQNVQHCTLGGLLKSRHSNGPEKMKLSSQPVAFIDQVEYSQEENVLTETMAKGHEFDSSPAVTSTINISEDKSVFSQNDTCPATVTWDQDLSHCDPKRRNKKRASQQPPGGLCEPLAQQGITVLATNTAHQAKPCLKETASSVSHAEGIQISSSSRSIHQHSIKKPLNHNTAPKKKSVQLKDLILLGRIKPGNNILEFKTQETTHKASILLSGKLKVESGQIYQSPVTWLKDLLGGNSYVTWNYAWSKVSHSSIYL</sequence>
<feature type="region of interest" description="Disordered" evidence="2">
    <location>
        <begin position="1354"/>
        <end position="1376"/>
    </location>
</feature>
<protein>
    <recommendedName>
        <fullName evidence="3">RAMA domain-containing protein</fullName>
    </recommendedName>
</protein>
<dbReference type="PANTHER" id="PTHR24176:SF14">
    <property type="entry name" value="ANKYRIN REPEAT DOMAIN-CONTAINING PROTEIN 31"/>
    <property type="match status" value="1"/>
</dbReference>
<dbReference type="Proteomes" id="UP000694381">
    <property type="component" value="Unassembled WGS sequence"/>
</dbReference>
<evidence type="ECO:0000259" key="3">
    <source>
        <dbReference type="Pfam" id="PF18755"/>
    </source>
</evidence>
<evidence type="ECO:0000313" key="4">
    <source>
        <dbReference type="Ensembl" id="ENSNGAP00000007950.1"/>
    </source>
</evidence>
<feature type="repeat" description="ANK" evidence="1">
    <location>
        <begin position="940"/>
        <end position="972"/>
    </location>
</feature>
<dbReference type="SUPFAM" id="SSF48403">
    <property type="entry name" value="Ankyrin repeat"/>
    <property type="match status" value="2"/>
</dbReference>
<reference evidence="4" key="1">
    <citation type="submission" date="2025-08" db="UniProtKB">
        <authorList>
            <consortium name="Ensembl"/>
        </authorList>
    </citation>
    <scope>IDENTIFICATION</scope>
</reference>
<dbReference type="PRINTS" id="PR01415">
    <property type="entry name" value="ANKYRIN"/>
</dbReference>
<feature type="repeat" description="ANK" evidence="1">
    <location>
        <begin position="973"/>
        <end position="1005"/>
    </location>
</feature>
<dbReference type="PANTHER" id="PTHR24176">
    <property type="entry name" value="ANKYRIN REPEAT DOMAIN-CONTAINING PROTEIN 31-RELATED"/>
    <property type="match status" value="1"/>
</dbReference>
<feature type="region of interest" description="Disordered" evidence="2">
    <location>
        <begin position="860"/>
        <end position="883"/>
    </location>
</feature>
<reference evidence="4" key="2">
    <citation type="submission" date="2025-09" db="UniProtKB">
        <authorList>
            <consortium name="Ensembl"/>
        </authorList>
    </citation>
    <scope>IDENTIFICATION</scope>
</reference>
<keyword evidence="5" id="KW-1185">Reference proteome</keyword>
<name>A0A8C6QRH8_NANGA</name>
<feature type="region of interest" description="Disordered" evidence="2">
    <location>
        <begin position="1"/>
        <end position="33"/>
    </location>
</feature>
<feature type="compositionally biased region" description="Basic and acidic residues" evidence="2">
    <location>
        <begin position="754"/>
        <end position="764"/>
    </location>
</feature>
<feature type="compositionally biased region" description="Basic residues" evidence="2">
    <location>
        <begin position="1421"/>
        <end position="1435"/>
    </location>
</feature>
<feature type="repeat" description="ANK" evidence="1">
    <location>
        <begin position="291"/>
        <end position="323"/>
    </location>
</feature>
<accession>A0A8C6QRH8</accession>
<feature type="repeat" description="ANK" evidence="1">
    <location>
        <begin position="907"/>
        <end position="939"/>
    </location>
</feature>
<organism evidence="4 5">
    <name type="scientific">Nannospalax galili</name>
    <name type="common">Northern Israeli blind subterranean mole rat</name>
    <name type="synonym">Spalax galili</name>
    <dbReference type="NCBI Taxonomy" id="1026970"/>
    <lineage>
        <taxon>Eukaryota</taxon>
        <taxon>Metazoa</taxon>
        <taxon>Chordata</taxon>
        <taxon>Craniata</taxon>
        <taxon>Vertebrata</taxon>
        <taxon>Euteleostomi</taxon>
        <taxon>Mammalia</taxon>
        <taxon>Eutheria</taxon>
        <taxon>Euarchontoglires</taxon>
        <taxon>Glires</taxon>
        <taxon>Rodentia</taxon>
        <taxon>Myomorpha</taxon>
        <taxon>Muroidea</taxon>
        <taxon>Spalacidae</taxon>
        <taxon>Spalacinae</taxon>
        <taxon>Nannospalax</taxon>
    </lineage>
</organism>
<dbReference type="InterPro" id="IPR042334">
    <property type="entry name" value="ANKRD31"/>
</dbReference>
<dbReference type="InterPro" id="IPR036770">
    <property type="entry name" value="Ankyrin_rpt-contain_sf"/>
</dbReference>
<feature type="compositionally biased region" description="Basic and acidic residues" evidence="2">
    <location>
        <begin position="790"/>
        <end position="799"/>
    </location>
</feature>
<keyword evidence="1" id="KW-0040">ANK repeat</keyword>
<feature type="region of interest" description="Disordered" evidence="2">
    <location>
        <begin position="1410"/>
        <end position="1435"/>
    </location>
</feature>
<evidence type="ECO:0000256" key="2">
    <source>
        <dbReference type="SAM" id="MobiDB-lite"/>
    </source>
</evidence>
<dbReference type="PROSITE" id="PS50297">
    <property type="entry name" value="ANK_REP_REGION"/>
    <property type="match status" value="5"/>
</dbReference>
<dbReference type="InterPro" id="IPR040843">
    <property type="entry name" value="RAMA"/>
</dbReference>
<gene>
    <name evidence="4" type="primary">Ankrd31</name>
</gene>
<dbReference type="Gene3D" id="1.25.40.20">
    <property type="entry name" value="Ankyrin repeat-containing domain"/>
    <property type="match status" value="2"/>
</dbReference>
<feature type="compositionally biased region" description="Polar residues" evidence="2">
    <location>
        <begin position="766"/>
        <end position="789"/>
    </location>
</feature>
<dbReference type="SMART" id="SM00248">
    <property type="entry name" value="ANK"/>
    <property type="match status" value="6"/>
</dbReference>
<dbReference type="OMA" id="MPTNSQE"/>
<dbReference type="Pfam" id="PF18755">
    <property type="entry name" value="RAMA"/>
    <property type="match status" value="1"/>
</dbReference>